<dbReference type="Gene3D" id="3.40.190.290">
    <property type="match status" value="1"/>
</dbReference>
<organism evidence="6 7">
    <name type="scientific">Gemmobacter megaterium</name>
    <dbReference type="NCBI Taxonomy" id="1086013"/>
    <lineage>
        <taxon>Bacteria</taxon>
        <taxon>Pseudomonadati</taxon>
        <taxon>Pseudomonadota</taxon>
        <taxon>Alphaproteobacteria</taxon>
        <taxon>Rhodobacterales</taxon>
        <taxon>Paracoccaceae</taxon>
        <taxon>Gemmobacter</taxon>
    </lineage>
</organism>
<dbReference type="SUPFAM" id="SSF46785">
    <property type="entry name" value="Winged helix' DNA-binding domain"/>
    <property type="match status" value="1"/>
</dbReference>
<evidence type="ECO:0000313" key="7">
    <source>
        <dbReference type="Proteomes" id="UP000186141"/>
    </source>
</evidence>
<keyword evidence="3 6" id="KW-0238">DNA-binding</keyword>
<evidence type="ECO:0000259" key="5">
    <source>
        <dbReference type="PROSITE" id="PS50931"/>
    </source>
</evidence>
<feature type="domain" description="HTH lysR-type" evidence="5">
    <location>
        <begin position="17"/>
        <end position="74"/>
    </location>
</feature>
<evidence type="ECO:0000313" key="6">
    <source>
        <dbReference type="EMBL" id="SIT02894.1"/>
    </source>
</evidence>
<evidence type="ECO:0000256" key="2">
    <source>
        <dbReference type="ARBA" id="ARBA00023015"/>
    </source>
</evidence>
<dbReference type="InterPro" id="IPR036390">
    <property type="entry name" value="WH_DNA-bd_sf"/>
</dbReference>
<name>A0A1N7NX46_9RHOB</name>
<dbReference type="Proteomes" id="UP000186141">
    <property type="component" value="Unassembled WGS sequence"/>
</dbReference>
<dbReference type="SUPFAM" id="SSF53850">
    <property type="entry name" value="Periplasmic binding protein-like II"/>
    <property type="match status" value="1"/>
</dbReference>
<dbReference type="GO" id="GO:0003677">
    <property type="term" value="F:DNA binding"/>
    <property type="evidence" value="ECO:0007669"/>
    <property type="project" value="UniProtKB-KW"/>
</dbReference>
<gene>
    <name evidence="6" type="ORF">SAMN05421774_104206</name>
</gene>
<dbReference type="InterPro" id="IPR005119">
    <property type="entry name" value="LysR_subst-bd"/>
</dbReference>
<dbReference type="STRING" id="1086013.SAMN05421774_104206"/>
<dbReference type="PANTHER" id="PTHR30579">
    <property type="entry name" value="TRANSCRIPTIONAL REGULATOR"/>
    <property type="match status" value="1"/>
</dbReference>
<keyword evidence="4" id="KW-0804">Transcription</keyword>
<accession>A0A1N7NX46</accession>
<dbReference type="InterPro" id="IPR000847">
    <property type="entry name" value="LysR_HTH_N"/>
</dbReference>
<dbReference type="InterPro" id="IPR050176">
    <property type="entry name" value="LTTR"/>
</dbReference>
<reference evidence="6 7" key="1">
    <citation type="submission" date="2017-01" db="EMBL/GenBank/DDBJ databases">
        <authorList>
            <person name="Mah S.A."/>
            <person name="Swanson W.J."/>
            <person name="Moy G.W."/>
            <person name="Vacquier V.D."/>
        </authorList>
    </citation>
    <scope>NUCLEOTIDE SEQUENCE [LARGE SCALE GENOMIC DNA]</scope>
    <source>
        <strain evidence="6 7">DSM 26375</strain>
    </source>
</reference>
<dbReference type="Gene3D" id="1.10.10.10">
    <property type="entry name" value="Winged helix-like DNA-binding domain superfamily/Winged helix DNA-binding domain"/>
    <property type="match status" value="1"/>
</dbReference>
<proteinExistence type="inferred from homology"/>
<dbReference type="InterPro" id="IPR036388">
    <property type="entry name" value="WH-like_DNA-bd_sf"/>
</dbReference>
<dbReference type="AlphaFoldDB" id="A0A1N7NX46"/>
<protein>
    <submittedName>
        <fullName evidence="6">DNA-binding transcriptional regulator, LysR family</fullName>
    </submittedName>
</protein>
<dbReference type="PROSITE" id="PS50931">
    <property type="entry name" value="HTH_LYSR"/>
    <property type="match status" value="1"/>
</dbReference>
<keyword evidence="7" id="KW-1185">Reference proteome</keyword>
<dbReference type="Pfam" id="PF00126">
    <property type="entry name" value="HTH_1"/>
    <property type="match status" value="1"/>
</dbReference>
<evidence type="ECO:0000256" key="1">
    <source>
        <dbReference type="ARBA" id="ARBA00009437"/>
    </source>
</evidence>
<keyword evidence="2" id="KW-0805">Transcription regulation</keyword>
<comment type="similarity">
    <text evidence="1">Belongs to the LysR transcriptional regulatory family.</text>
</comment>
<sequence length="311" mass="34785">MATLDGCAGMQHAQDRFQWDDLRYVLAVARARSVSGAAQQLRVDHTTVSRRVSRLEQLLNTALFNRTRSGYSTTAAGARVVELAQQMESALIRCEGEITNRNDELRGTVRVAAPDGFGSIFLAPRLAQLCTDHPELRVQLYPSQTRYSLADREVDIVIGLQKPATGRLTARKLTEYRIRLYASRSYCDLHELPRSFEALQAAPIIGYVENLGTEPPVDFLPLLPGKVRARFASSNLLAQINAVLAGQGIGFLPDFVVDGRPEFVPVPVEFQIDRELWLMIHEDNRNLARVQAVAEFIQSEVRKSRSTFFAD</sequence>
<dbReference type="PANTHER" id="PTHR30579:SF3">
    <property type="entry name" value="TRANSCRIPTIONAL REGULATORY PROTEIN"/>
    <property type="match status" value="1"/>
</dbReference>
<dbReference type="EMBL" id="FTOT01000004">
    <property type="protein sequence ID" value="SIT02894.1"/>
    <property type="molecule type" value="Genomic_DNA"/>
</dbReference>
<dbReference type="GO" id="GO:0003700">
    <property type="term" value="F:DNA-binding transcription factor activity"/>
    <property type="evidence" value="ECO:0007669"/>
    <property type="project" value="InterPro"/>
</dbReference>
<evidence type="ECO:0000256" key="4">
    <source>
        <dbReference type="ARBA" id="ARBA00023163"/>
    </source>
</evidence>
<evidence type="ECO:0000256" key="3">
    <source>
        <dbReference type="ARBA" id="ARBA00023125"/>
    </source>
</evidence>
<dbReference type="Pfam" id="PF03466">
    <property type="entry name" value="LysR_substrate"/>
    <property type="match status" value="1"/>
</dbReference>